<evidence type="ECO:0000256" key="1">
    <source>
        <dbReference type="ARBA" id="ARBA00005054"/>
    </source>
</evidence>
<dbReference type="GO" id="GO:0005829">
    <property type="term" value="C:cytosol"/>
    <property type="evidence" value="ECO:0007669"/>
    <property type="project" value="TreeGrafter"/>
</dbReference>
<dbReference type="PANTHER" id="PTHR43369:SF2">
    <property type="entry name" value="PHOSPHORIBOSYLGLYCINAMIDE FORMYLTRANSFERASE"/>
    <property type="match status" value="1"/>
</dbReference>
<reference evidence="6" key="1">
    <citation type="submission" date="2024-01" db="EMBL/GenBank/DDBJ databases">
        <title>Synechococcus elongatus PCC 11802, a close yet different native of Synechococcus elongatus PCC 11801.</title>
        <authorList>
            <person name="Jaiswal D."/>
            <person name="Sengupta A."/>
            <person name="Sengupta S."/>
            <person name="Pakrasi H.B."/>
            <person name="Wangikar P."/>
        </authorList>
    </citation>
    <scope>NUCLEOTIDE SEQUENCE</scope>
    <source>
        <strain evidence="6">PCC 11802</strain>
    </source>
</reference>
<dbReference type="InterPro" id="IPR036477">
    <property type="entry name" value="Formyl_transf_N_sf"/>
</dbReference>
<dbReference type="Pfam" id="PF00551">
    <property type="entry name" value="Formyl_trans_N"/>
    <property type="match status" value="1"/>
</dbReference>
<evidence type="ECO:0000259" key="5">
    <source>
        <dbReference type="Pfam" id="PF00551"/>
    </source>
</evidence>
<feature type="binding site" evidence="4">
    <location>
        <begin position="28"/>
        <end position="30"/>
    </location>
    <ligand>
        <name>N(1)-(5-phospho-beta-D-ribosyl)glycinamide</name>
        <dbReference type="ChEBI" id="CHEBI:143788"/>
    </ligand>
</feature>
<dbReference type="GO" id="GO:0006189">
    <property type="term" value="P:'de novo' IMP biosynthetic process"/>
    <property type="evidence" value="ECO:0007669"/>
    <property type="project" value="UniProtKB-UniRule"/>
</dbReference>
<evidence type="ECO:0000256" key="3">
    <source>
        <dbReference type="ARBA" id="ARBA00022755"/>
    </source>
</evidence>
<dbReference type="HAMAP" id="MF_01930">
    <property type="entry name" value="PurN"/>
    <property type="match status" value="1"/>
</dbReference>
<sequence>MSSLIVPDRSPTESSTPIALGVLASGNGSNFEALAQAIAAGQLQAEIRLLIYNNPEAYVRQRAERLGIPALLLDHRQFASREDLDAAIIAAFRDRGVEWIAMAGWMRLVTETLIQAFPERIINIHPSLLPSFKGIRAVEQAIAAKVRISGCTAHLVTLDVDSGPILVQAAVPVLADDTVDSLQQRIQVEEHKILPLAIALAAARSPLPV</sequence>
<keyword evidence="3 4" id="KW-0658">Purine biosynthesis</keyword>
<dbReference type="NCBIfam" id="TIGR00639">
    <property type="entry name" value="PurN"/>
    <property type="match status" value="1"/>
</dbReference>
<feature type="domain" description="Formyl transferase N-terminal" evidence="5">
    <location>
        <begin position="22"/>
        <end position="198"/>
    </location>
</feature>
<evidence type="ECO:0000256" key="4">
    <source>
        <dbReference type="HAMAP-Rule" id="MF_01930"/>
    </source>
</evidence>
<comment type="function">
    <text evidence="4">Catalyzes the transfer of a formyl group from 10-formyltetrahydrofolate to 5-phospho-ribosyl-glycinamide (GAR), producing 5-phospho-ribosyl-N-formylglycinamide (FGAR) and tetrahydrofolate.</text>
</comment>
<name>A0AAT9JRZ1_SYNEL</name>
<dbReference type="EMBL" id="CP034671">
    <property type="protein sequence ID" value="QFZ91752.2"/>
    <property type="molecule type" value="Genomic_DNA"/>
</dbReference>
<dbReference type="RefSeq" id="WP_208677894.1">
    <property type="nucleotide sequence ID" value="NZ_CP034671.2"/>
</dbReference>
<keyword evidence="2 4" id="KW-0808">Transferase</keyword>
<feature type="active site" description="Proton donor" evidence="4">
    <location>
        <position position="125"/>
    </location>
</feature>
<dbReference type="CDD" id="cd08645">
    <property type="entry name" value="FMT_core_GART"/>
    <property type="match status" value="1"/>
</dbReference>
<feature type="binding site" evidence="4">
    <location>
        <begin position="106"/>
        <end position="109"/>
    </location>
    <ligand>
        <name>(6R)-10-formyltetrahydrofolate</name>
        <dbReference type="ChEBI" id="CHEBI:195366"/>
    </ligand>
</feature>
<comment type="similarity">
    <text evidence="4">Belongs to the GART family.</text>
</comment>
<feature type="site" description="Raises pKa of active site His" evidence="4">
    <location>
        <position position="161"/>
    </location>
</feature>
<comment type="catalytic activity">
    <reaction evidence="4">
        <text>N(1)-(5-phospho-beta-D-ribosyl)glycinamide + (6R)-10-formyltetrahydrofolate = N(2)-formyl-N(1)-(5-phospho-beta-D-ribosyl)glycinamide + (6S)-5,6,7,8-tetrahydrofolate + H(+)</text>
        <dbReference type="Rhea" id="RHEA:15053"/>
        <dbReference type="ChEBI" id="CHEBI:15378"/>
        <dbReference type="ChEBI" id="CHEBI:57453"/>
        <dbReference type="ChEBI" id="CHEBI:143788"/>
        <dbReference type="ChEBI" id="CHEBI:147286"/>
        <dbReference type="ChEBI" id="CHEBI:195366"/>
        <dbReference type="EC" id="2.1.2.2"/>
    </reaction>
</comment>
<dbReference type="Gene3D" id="3.40.50.170">
    <property type="entry name" value="Formyl transferase, N-terminal domain"/>
    <property type="match status" value="1"/>
</dbReference>
<accession>A0AAT9JRZ1</accession>
<comment type="pathway">
    <text evidence="1 4">Purine metabolism; IMP biosynthesis via de novo pathway; N(2)-formyl-N(1)-(5-phospho-D-ribosyl)glycinamide from N(1)-(5-phospho-D-ribosyl)glycinamide (10-formyl THF route): step 1/1.</text>
</comment>
<evidence type="ECO:0000256" key="2">
    <source>
        <dbReference type="ARBA" id="ARBA00022679"/>
    </source>
</evidence>
<dbReference type="EC" id="2.1.2.2" evidence="4"/>
<proteinExistence type="inferred from homology"/>
<dbReference type="GO" id="GO:0004644">
    <property type="term" value="F:phosphoribosylglycinamide formyltransferase activity"/>
    <property type="evidence" value="ECO:0007669"/>
    <property type="project" value="UniProtKB-UniRule"/>
</dbReference>
<feature type="binding site" evidence="4">
    <location>
        <position position="123"/>
    </location>
    <ligand>
        <name>(6R)-10-formyltetrahydrofolate</name>
        <dbReference type="ChEBI" id="CHEBI:195366"/>
    </ligand>
</feature>
<dbReference type="SUPFAM" id="SSF53328">
    <property type="entry name" value="Formyltransferase"/>
    <property type="match status" value="1"/>
</dbReference>
<dbReference type="InterPro" id="IPR004607">
    <property type="entry name" value="GART"/>
</dbReference>
<protein>
    <recommendedName>
        <fullName evidence="4">Phosphoribosylglycinamide formyltransferase</fullName>
        <ecNumber evidence="4">2.1.2.2</ecNumber>
    </recommendedName>
    <alternativeName>
        <fullName evidence="4">5'-phosphoribosylglycinamide transformylase</fullName>
    </alternativeName>
    <alternativeName>
        <fullName evidence="4">GAR transformylase</fullName>
        <shortName evidence="4">GART</shortName>
    </alternativeName>
</protein>
<feature type="binding site" evidence="4">
    <location>
        <position position="81"/>
    </location>
    <ligand>
        <name>(6R)-10-formyltetrahydrofolate</name>
        <dbReference type="ChEBI" id="CHEBI:195366"/>
    </ligand>
</feature>
<organism evidence="6">
    <name type="scientific">Synechococcus elongatus PCC 11802</name>
    <dbReference type="NCBI Taxonomy" id="2283154"/>
    <lineage>
        <taxon>Bacteria</taxon>
        <taxon>Bacillati</taxon>
        <taxon>Cyanobacteriota</taxon>
        <taxon>Cyanophyceae</taxon>
        <taxon>Synechococcales</taxon>
        <taxon>Synechococcaceae</taxon>
        <taxon>Synechococcus</taxon>
    </lineage>
</organism>
<gene>
    <name evidence="4 6" type="primary">purN</name>
    <name evidence="6" type="ORF">EKO22_04550</name>
</gene>
<dbReference type="PANTHER" id="PTHR43369">
    <property type="entry name" value="PHOSPHORIBOSYLGLYCINAMIDE FORMYLTRANSFERASE"/>
    <property type="match status" value="1"/>
</dbReference>
<dbReference type="InterPro" id="IPR002376">
    <property type="entry name" value="Formyl_transf_N"/>
</dbReference>
<evidence type="ECO:0000313" key="6">
    <source>
        <dbReference type="EMBL" id="QFZ91752.2"/>
    </source>
</evidence>
<dbReference type="AlphaFoldDB" id="A0AAT9JRZ1"/>